<accession>A0A151J311</accession>
<dbReference type="STRING" id="471704.A0A151J311"/>
<keyword evidence="2" id="KW-1185">Reference proteome</keyword>
<dbReference type="AlphaFoldDB" id="A0A151J311"/>
<name>A0A151J311_9HYME</name>
<organism evidence="1 2">
    <name type="scientific">Trachymyrmex cornetzi</name>
    <dbReference type="NCBI Taxonomy" id="471704"/>
    <lineage>
        <taxon>Eukaryota</taxon>
        <taxon>Metazoa</taxon>
        <taxon>Ecdysozoa</taxon>
        <taxon>Arthropoda</taxon>
        <taxon>Hexapoda</taxon>
        <taxon>Insecta</taxon>
        <taxon>Pterygota</taxon>
        <taxon>Neoptera</taxon>
        <taxon>Endopterygota</taxon>
        <taxon>Hymenoptera</taxon>
        <taxon>Apocrita</taxon>
        <taxon>Aculeata</taxon>
        <taxon>Formicoidea</taxon>
        <taxon>Formicidae</taxon>
        <taxon>Myrmicinae</taxon>
        <taxon>Trachymyrmex</taxon>
    </lineage>
</organism>
<evidence type="ECO:0000313" key="2">
    <source>
        <dbReference type="Proteomes" id="UP000078492"/>
    </source>
</evidence>
<gene>
    <name evidence="1" type="ORF">ALC57_11434</name>
</gene>
<evidence type="ECO:0000313" key="1">
    <source>
        <dbReference type="EMBL" id="KYN16316.1"/>
    </source>
</evidence>
<feature type="non-terminal residue" evidence="1">
    <location>
        <position position="1"/>
    </location>
</feature>
<reference evidence="1 2" key="1">
    <citation type="submission" date="2015-09" db="EMBL/GenBank/DDBJ databases">
        <title>Trachymyrmex cornetzi WGS genome.</title>
        <authorList>
            <person name="Nygaard S."/>
            <person name="Hu H."/>
            <person name="Boomsma J."/>
            <person name="Zhang G."/>
        </authorList>
    </citation>
    <scope>NUCLEOTIDE SEQUENCE [LARGE SCALE GENOMIC DNA]</scope>
    <source>
        <strain evidence="1">Tcor2-1</strain>
        <tissue evidence="1">Whole body</tissue>
    </source>
</reference>
<sequence length="299" mass="34731">NMADVREREKIVREIEKTSESIRKKHRALKTGRIDEGIALDRHFKSLIEPLRLFVDSSGQRESRATKMQRLPLNVRGRSRRRNKRREKKRARRSNLPQLCINPVIDSTIESLENVFETTEDSLATKVQNQLQTSEDREALRANLDPLGQKYITYDVYLHKDGLMFGNKRFDVDDADNIIIDGVRYGGKNFIGVIKELINFIRDSSKRQGCFKEFQSNTSPMLAQFCPTRWCVRVKSLKTLYEPSNYEAARLFFEFNSTLYCSLRSSMLQVRLNSIVVLHVHSDIAETLDIDALLWINSL</sequence>
<protein>
    <submittedName>
        <fullName evidence="1">Uncharacterized protein</fullName>
    </submittedName>
</protein>
<proteinExistence type="predicted"/>
<dbReference type="EMBL" id="KQ980379">
    <property type="protein sequence ID" value="KYN16316.1"/>
    <property type="molecule type" value="Genomic_DNA"/>
</dbReference>
<dbReference type="Proteomes" id="UP000078492">
    <property type="component" value="Unassembled WGS sequence"/>
</dbReference>